<keyword evidence="1" id="KW-0732">Signal</keyword>
<dbReference type="Proteomes" id="UP000224974">
    <property type="component" value="Unassembled WGS sequence"/>
</dbReference>
<evidence type="ECO:0000313" key="2">
    <source>
        <dbReference type="EMBL" id="PHI29385.1"/>
    </source>
</evidence>
<dbReference type="GO" id="GO:0015689">
    <property type="term" value="P:molybdate ion transport"/>
    <property type="evidence" value="ECO:0007669"/>
    <property type="project" value="TreeGrafter"/>
</dbReference>
<name>A0A2C6DLQ6_9GAMM</name>
<dbReference type="AlphaFoldDB" id="A0A2C6DLQ6"/>
<evidence type="ECO:0000313" key="5">
    <source>
        <dbReference type="Proteomes" id="UP000373449"/>
    </source>
</evidence>
<dbReference type="PANTHER" id="PTHR30632:SF11">
    <property type="entry name" value="BLR4797 PROTEIN"/>
    <property type="match status" value="1"/>
</dbReference>
<dbReference type="EMBL" id="CAADJA010000002">
    <property type="protein sequence ID" value="VFS47634.1"/>
    <property type="molecule type" value="Genomic_DNA"/>
</dbReference>
<reference evidence="2" key="1">
    <citation type="submission" date="2017-09" db="EMBL/GenBank/DDBJ databases">
        <title>FDA dAtabase for Regulatory Grade micrObial Sequences (FDA-ARGOS): Supporting development and validation of Infectious Disease Dx tests.</title>
        <authorList>
            <person name="Minogue T."/>
            <person name="Wolcott M."/>
            <person name="Wasieloski L."/>
            <person name="Aguilar W."/>
            <person name="Moore D."/>
            <person name="Tallon L.J."/>
            <person name="Sadzewicz L."/>
            <person name="Ott S."/>
            <person name="Zhao X."/>
            <person name="Nagaraj S."/>
            <person name="Vavikolanu K."/>
            <person name="Aluvathingal J."/>
            <person name="Nadendla S."/>
            <person name="Sichtig H."/>
        </authorList>
    </citation>
    <scope>NUCLEOTIDE SEQUENCE</scope>
    <source>
        <strain evidence="2">FDAARGOS_387</strain>
    </source>
</reference>
<dbReference type="Proteomes" id="UP000373449">
    <property type="component" value="Unassembled WGS sequence"/>
</dbReference>
<dbReference type="STRING" id="1111728.GCA_000427805_02094"/>
<dbReference type="Pfam" id="PF13531">
    <property type="entry name" value="SBP_bac_11"/>
    <property type="match status" value="1"/>
</dbReference>
<protein>
    <submittedName>
        <fullName evidence="3">Molybdate transporter periplasmic protein</fullName>
    </submittedName>
    <submittedName>
        <fullName evidence="2">Molybdenum ABC transporter substrate-binding protein</fullName>
    </submittedName>
</protein>
<proteinExistence type="predicted"/>
<dbReference type="GO" id="GO:0030973">
    <property type="term" value="F:molybdate ion binding"/>
    <property type="evidence" value="ECO:0007669"/>
    <property type="project" value="TreeGrafter"/>
</dbReference>
<reference evidence="4" key="2">
    <citation type="submission" date="2017-09" db="EMBL/GenBank/DDBJ databases">
        <title>FDA dAtabase for Regulatory Grade micrObial Sequences (FDA-ARGOS): Supporting development and validation of Infectious Disease Dx tests.</title>
        <authorList>
            <person name="Minogue T."/>
            <person name="Wolcott M."/>
            <person name="Wasieloski L."/>
            <person name="Aguilar W."/>
            <person name="Moore D."/>
            <person name="Tallon L."/>
            <person name="Sadzewicz L."/>
            <person name="Ott S."/>
            <person name="Zhao X."/>
            <person name="Nagaraj S."/>
            <person name="Vavikolanu K."/>
            <person name="Aluvathingal J."/>
            <person name="Nadendla S."/>
            <person name="Sichtig H."/>
        </authorList>
    </citation>
    <scope>NUCLEOTIDE SEQUENCE [LARGE SCALE GENOMIC DNA]</scope>
    <source>
        <strain evidence="4">FDAARGOS_387</strain>
    </source>
</reference>
<evidence type="ECO:0000313" key="4">
    <source>
        <dbReference type="Proteomes" id="UP000224974"/>
    </source>
</evidence>
<dbReference type="Gene3D" id="3.40.190.10">
    <property type="entry name" value="Periplasmic binding protein-like II"/>
    <property type="match status" value="2"/>
</dbReference>
<sequence length="258" mass="26861">MNYSNLMISGLCMSMASLVAAVPGAVAADSPATIRIISSMATRQVLAELIEQFEKQSGYKVEIESVGGVDAAKRVEAGEAFDVVILASNAIDKLIDSGKVASGSRVDLVKSGIAIAVREGSEAVDVSSEQAVKQAVLAAKTLSYSTGPSGVYLTGLFERWGITDQISHRIVKAPPGVPVGSLIAKGEVELGFQQLSELLHLNGIVILGPLPAEIQMMTVFSAGVTVNTAHKDAVEALLNFLASPAATQVKVNQGMEPI</sequence>
<dbReference type="InterPro" id="IPR050682">
    <property type="entry name" value="ModA/WtpA"/>
</dbReference>
<evidence type="ECO:0000313" key="3">
    <source>
        <dbReference type="EMBL" id="VFS47634.1"/>
    </source>
</evidence>
<feature type="signal peptide" evidence="1">
    <location>
        <begin position="1"/>
        <end position="27"/>
    </location>
</feature>
<feature type="chain" id="PRO_5044065410" evidence="1">
    <location>
        <begin position="28"/>
        <end position="258"/>
    </location>
</feature>
<dbReference type="EMBL" id="PDDX01000001">
    <property type="protein sequence ID" value="PHI29385.1"/>
    <property type="molecule type" value="Genomic_DNA"/>
</dbReference>
<reference evidence="3 5" key="3">
    <citation type="submission" date="2019-03" db="EMBL/GenBank/DDBJ databases">
        <authorList>
            <consortium name="Pathogen Informatics"/>
        </authorList>
    </citation>
    <scope>NUCLEOTIDE SEQUENCE [LARGE SCALE GENOMIC DNA]</scope>
    <source>
        <strain evidence="3 5">NCTC12282</strain>
    </source>
</reference>
<dbReference type="SUPFAM" id="SSF53850">
    <property type="entry name" value="Periplasmic binding protein-like II"/>
    <property type="match status" value="1"/>
</dbReference>
<dbReference type="OrthoDB" id="8216219at2"/>
<gene>
    <name evidence="2" type="ORF">CRN84_08610</name>
    <name evidence="3" type="ORF">NCTC12282_02572</name>
</gene>
<organism evidence="2 4">
    <name type="scientific">Budvicia aquatica</name>
    <dbReference type="NCBI Taxonomy" id="82979"/>
    <lineage>
        <taxon>Bacteria</taxon>
        <taxon>Pseudomonadati</taxon>
        <taxon>Pseudomonadota</taxon>
        <taxon>Gammaproteobacteria</taxon>
        <taxon>Enterobacterales</taxon>
        <taxon>Budviciaceae</taxon>
        <taxon>Budvicia</taxon>
    </lineage>
</organism>
<evidence type="ECO:0000256" key="1">
    <source>
        <dbReference type="SAM" id="SignalP"/>
    </source>
</evidence>
<accession>A0A2C6DLQ6</accession>
<dbReference type="RefSeq" id="WP_029094823.1">
    <property type="nucleotide sequence ID" value="NZ_CAADJA010000002.1"/>
</dbReference>
<keyword evidence="4" id="KW-1185">Reference proteome</keyword>
<dbReference type="PANTHER" id="PTHR30632">
    <property type="entry name" value="MOLYBDATE-BINDING PERIPLASMIC PROTEIN"/>
    <property type="match status" value="1"/>
</dbReference>